<organism evidence="1 2">
    <name type="scientific">Sphingomonas glacialis</name>
    <dbReference type="NCBI Taxonomy" id="658225"/>
    <lineage>
        <taxon>Bacteria</taxon>
        <taxon>Pseudomonadati</taxon>
        <taxon>Pseudomonadota</taxon>
        <taxon>Alphaproteobacteria</taxon>
        <taxon>Sphingomonadales</taxon>
        <taxon>Sphingomonadaceae</taxon>
        <taxon>Sphingomonas</taxon>
    </lineage>
</organism>
<evidence type="ECO:0008006" key="3">
    <source>
        <dbReference type="Google" id="ProtNLM"/>
    </source>
</evidence>
<proteinExistence type="predicted"/>
<dbReference type="EMBL" id="RCZC01000011">
    <property type="protein sequence ID" value="TPG47117.1"/>
    <property type="molecule type" value="Genomic_DNA"/>
</dbReference>
<dbReference type="Proteomes" id="UP000319931">
    <property type="component" value="Unassembled WGS sequence"/>
</dbReference>
<keyword evidence="2" id="KW-1185">Reference proteome</keyword>
<evidence type="ECO:0000313" key="1">
    <source>
        <dbReference type="EMBL" id="TPG47117.1"/>
    </source>
</evidence>
<sequence>MCEHSLGHARERGYRAMQCNFVVSTNRGAIRLWQRRAVKL</sequence>
<dbReference type="OrthoDB" id="9788300at2"/>
<dbReference type="AlphaFoldDB" id="A0A502FCI1"/>
<dbReference type="Gene3D" id="3.40.630.30">
    <property type="match status" value="1"/>
</dbReference>
<reference evidence="1 2" key="1">
    <citation type="journal article" date="2019" name="Environ. Microbiol.">
        <title>Species interactions and distinct microbial communities in high Arctic permafrost affected cryosols are associated with the CH4 and CO2 gas fluxes.</title>
        <authorList>
            <person name="Altshuler I."/>
            <person name="Hamel J."/>
            <person name="Turney S."/>
            <person name="Magnuson E."/>
            <person name="Levesque R."/>
            <person name="Greer C."/>
            <person name="Whyte L.G."/>
        </authorList>
    </citation>
    <scope>NUCLEOTIDE SEQUENCE [LARGE SCALE GENOMIC DNA]</scope>
    <source>
        <strain evidence="1 2">E6.1</strain>
    </source>
</reference>
<evidence type="ECO:0000313" key="2">
    <source>
        <dbReference type="Proteomes" id="UP000319931"/>
    </source>
</evidence>
<accession>A0A502FCI1</accession>
<comment type="caution">
    <text evidence="1">The sequence shown here is derived from an EMBL/GenBank/DDBJ whole genome shotgun (WGS) entry which is preliminary data.</text>
</comment>
<dbReference type="RefSeq" id="WP_140852449.1">
    <property type="nucleotide sequence ID" value="NZ_RCZC01000011.1"/>
</dbReference>
<protein>
    <recommendedName>
        <fullName evidence="3">GNAT family N-acetyltransferase</fullName>
    </recommendedName>
</protein>
<name>A0A502FCI1_9SPHN</name>
<gene>
    <name evidence="1" type="ORF">EAH76_22140</name>
</gene>